<dbReference type="EMBL" id="JTJJ01000016">
    <property type="protein sequence ID" value="KHJ69384.1"/>
    <property type="molecule type" value="Genomic_DNA"/>
</dbReference>
<dbReference type="SMART" id="SM00822">
    <property type="entry name" value="PKS_KR"/>
    <property type="match status" value="1"/>
</dbReference>
<evidence type="ECO:0000313" key="6">
    <source>
        <dbReference type="Proteomes" id="UP000030853"/>
    </source>
</evidence>
<dbReference type="CDD" id="cd05347">
    <property type="entry name" value="Ga5DH-like_SDR_c"/>
    <property type="match status" value="1"/>
</dbReference>
<comment type="similarity">
    <text evidence="1 3">Belongs to the short-chain dehydrogenases/reductases (SDR) family.</text>
</comment>
<comment type="caution">
    <text evidence="5">The sequence shown here is derived from an EMBL/GenBank/DDBJ whole genome shotgun (WGS) entry which is preliminary data.</text>
</comment>
<sequence>MSQLFSLEGKRVLLTGSARGIGFLLARGLGEAGAEVIINATTAEGAEKGAEKLRELGLRAHAKAFDVTQSAQVQQAVDEIEAEWGPIDILVNNAGIQRRRPFLEFPEQDWNDVIAVNQTAVFLVSQTVAKKMVDRQRGKIINIGSMQSELGRDTITPYAASKGAVTMLTRGMCVELARHNIQVNAIAPGYFVTEMTQALADDPAFTGWLTKRTPAARWGKPEELIGAAVFLASGASNFVNGHLLFVDGGMRVAV</sequence>
<feature type="domain" description="Ketoreductase" evidence="4">
    <location>
        <begin position="10"/>
        <end position="189"/>
    </location>
</feature>
<evidence type="ECO:0000259" key="4">
    <source>
        <dbReference type="SMART" id="SM00822"/>
    </source>
</evidence>
<dbReference type="PRINTS" id="PR00081">
    <property type="entry name" value="GDHRDH"/>
</dbReference>
<organism evidence="5 6">
    <name type="scientific">Pantoea rodasii</name>
    <dbReference type="NCBI Taxonomy" id="1076549"/>
    <lineage>
        <taxon>Bacteria</taxon>
        <taxon>Pseudomonadati</taxon>
        <taxon>Pseudomonadota</taxon>
        <taxon>Gammaproteobacteria</taxon>
        <taxon>Enterobacterales</taxon>
        <taxon>Erwiniaceae</taxon>
        <taxon>Pantoea</taxon>
    </lineage>
</organism>
<evidence type="ECO:0000313" key="5">
    <source>
        <dbReference type="EMBL" id="KHJ69384.1"/>
    </source>
</evidence>
<dbReference type="PANTHER" id="PTHR43669">
    <property type="entry name" value="5-KETO-D-GLUCONATE 5-REDUCTASE"/>
    <property type="match status" value="1"/>
</dbReference>
<dbReference type="InterPro" id="IPR057326">
    <property type="entry name" value="KR_dom"/>
</dbReference>
<dbReference type="Gene3D" id="3.40.50.720">
    <property type="entry name" value="NAD(P)-binding Rossmann-like Domain"/>
    <property type="match status" value="1"/>
</dbReference>
<dbReference type="RefSeq" id="WP_039328492.1">
    <property type="nucleotide sequence ID" value="NZ_JTJJ01000016.1"/>
</dbReference>
<proteinExistence type="inferred from homology"/>
<reference evidence="5 6" key="1">
    <citation type="submission" date="2014-11" db="EMBL/GenBank/DDBJ databases">
        <title>Genome sequencing of Pantoea rodasii ND03.</title>
        <authorList>
            <person name="Muhamad Yunos N.Y."/>
            <person name="Chan K.-G."/>
        </authorList>
    </citation>
    <scope>NUCLEOTIDE SEQUENCE [LARGE SCALE GENOMIC DNA]</scope>
    <source>
        <strain evidence="5 6">ND03</strain>
    </source>
</reference>
<dbReference type="GO" id="GO:0008874">
    <property type="term" value="F:gluconate 5-dehydrogenase activity"/>
    <property type="evidence" value="ECO:0007669"/>
    <property type="project" value="UniProtKB-EC"/>
</dbReference>
<gene>
    <name evidence="5" type="ORF">QU24_03540</name>
</gene>
<dbReference type="Pfam" id="PF00106">
    <property type="entry name" value="adh_short"/>
    <property type="match status" value="1"/>
</dbReference>
<dbReference type="PANTHER" id="PTHR43669:SF9">
    <property type="entry name" value="5-KETO-D-GLUCONATE 5-REDUCTASE"/>
    <property type="match status" value="1"/>
</dbReference>
<dbReference type="InterPro" id="IPR020904">
    <property type="entry name" value="Sc_DH/Rdtase_CS"/>
</dbReference>
<dbReference type="AlphaFoldDB" id="A0A0B1R9S9"/>
<evidence type="ECO:0000256" key="3">
    <source>
        <dbReference type="RuleBase" id="RU000363"/>
    </source>
</evidence>
<dbReference type="NCBIfam" id="NF005983">
    <property type="entry name" value="PRK08085.1"/>
    <property type="match status" value="1"/>
</dbReference>
<accession>A0A0B1R9S9</accession>
<dbReference type="Proteomes" id="UP000030853">
    <property type="component" value="Unassembled WGS sequence"/>
</dbReference>
<dbReference type="FunFam" id="3.40.50.720:FF:000084">
    <property type="entry name" value="Short-chain dehydrogenase reductase"/>
    <property type="match status" value="1"/>
</dbReference>
<name>A0A0B1R9S9_9GAMM</name>
<dbReference type="InterPro" id="IPR036291">
    <property type="entry name" value="NAD(P)-bd_dom_sf"/>
</dbReference>
<dbReference type="EC" id="1.1.1.69" evidence="5"/>
<dbReference type="PRINTS" id="PR00080">
    <property type="entry name" value="SDRFAMILY"/>
</dbReference>
<evidence type="ECO:0000256" key="1">
    <source>
        <dbReference type="ARBA" id="ARBA00006484"/>
    </source>
</evidence>
<evidence type="ECO:0000256" key="2">
    <source>
        <dbReference type="ARBA" id="ARBA00023002"/>
    </source>
</evidence>
<keyword evidence="2 5" id="KW-0560">Oxidoreductase</keyword>
<protein>
    <submittedName>
        <fullName evidence="5">Gluconate 5-dehydrogenase</fullName>
        <ecNumber evidence="5">1.1.1.69</ecNumber>
    </submittedName>
</protein>
<dbReference type="SUPFAM" id="SSF51735">
    <property type="entry name" value="NAD(P)-binding Rossmann-fold domains"/>
    <property type="match status" value="1"/>
</dbReference>
<dbReference type="NCBIfam" id="NF005559">
    <property type="entry name" value="PRK07231.1"/>
    <property type="match status" value="1"/>
</dbReference>
<dbReference type="PROSITE" id="PS00061">
    <property type="entry name" value="ADH_SHORT"/>
    <property type="match status" value="1"/>
</dbReference>
<dbReference type="InterPro" id="IPR002347">
    <property type="entry name" value="SDR_fam"/>
</dbReference>